<dbReference type="PANTHER" id="PTHR34580:SF1">
    <property type="entry name" value="PROTEIN PAFC"/>
    <property type="match status" value="1"/>
</dbReference>
<evidence type="ECO:0000313" key="5">
    <source>
        <dbReference type="Proteomes" id="UP000435177"/>
    </source>
</evidence>
<dbReference type="Proteomes" id="UP000435177">
    <property type="component" value="Unassembled WGS sequence"/>
</dbReference>
<dbReference type="RefSeq" id="WP_095398623.1">
    <property type="nucleotide sequence ID" value="NZ_WOAA01000013.1"/>
</dbReference>
<dbReference type="InterPro" id="IPR001034">
    <property type="entry name" value="DeoR_HTH"/>
</dbReference>
<dbReference type="Gene3D" id="1.10.10.10">
    <property type="entry name" value="Winged helix-like DNA-binding domain superfamily/Winged helix DNA-binding domain"/>
    <property type="match status" value="1"/>
</dbReference>
<dbReference type="InterPro" id="IPR057727">
    <property type="entry name" value="WCX_dom"/>
</dbReference>
<dbReference type="PROSITE" id="PS52050">
    <property type="entry name" value="WYL"/>
    <property type="match status" value="1"/>
</dbReference>
<dbReference type="EMBL" id="WOAA01000013">
    <property type="protein sequence ID" value="MUG67332.1"/>
    <property type="molecule type" value="Genomic_DNA"/>
</dbReference>
<evidence type="ECO:0000313" key="4">
    <source>
        <dbReference type="EMBL" id="MUG67332.1"/>
    </source>
</evidence>
<dbReference type="SUPFAM" id="SSF46785">
    <property type="entry name" value="Winged helix' DNA-binding domain"/>
    <property type="match status" value="1"/>
</dbReference>
<protein>
    <submittedName>
        <fullName evidence="4">WYL domain-containing protein</fullName>
    </submittedName>
</protein>
<comment type="caution">
    <text evidence="4">The sequence shown here is derived from an EMBL/GenBank/DDBJ whole genome shotgun (WGS) entry which is preliminary data.</text>
</comment>
<gene>
    <name evidence="4" type="ORF">GNP94_15195</name>
</gene>
<evidence type="ECO:0000259" key="3">
    <source>
        <dbReference type="PROSITE" id="PS51000"/>
    </source>
</evidence>
<dbReference type="InterPro" id="IPR028349">
    <property type="entry name" value="PafC-like"/>
</dbReference>
<name>A0ABW9T3P3_9BACL</name>
<keyword evidence="2" id="KW-0804">Transcription</keyword>
<dbReference type="Pfam" id="PF25583">
    <property type="entry name" value="WCX"/>
    <property type="match status" value="1"/>
</dbReference>
<proteinExistence type="predicted"/>
<dbReference type="Pfam" id="PF13280">
    <property type="entry name" value="WYL"/>
    <property type="match status" value="1"/>
</dbReference>
<dbReference type="InterPro" id="IPR036388">
    <property type="entry name" value="WH-like_DNA-bd_sf"/>
</dbReference>
<sequence length="328" mass="36992">MRADRLLSILFMLQNGGKKTTKYLAEQLEVSERTIIRDMESLSMAGIPVYAERGAAGGWLLEESYRTNLTGMTPEELLTLLLSGQSQLMEELGIGKQLDAAYQKLLAASPRSVRQDAEMIRQKVHIDGAGWHSVHEPLPCLPVVQEAVWADRQLSFRYHKGEDLVERHVSPLGLVAKRSTWYLVAESAGELRTYRISRMVDASISDELCTRPPGFDLAAYWEHSVQQFKQQLPRYPAMVRLTTGQLSRLQRERYIHTIRHDSSGEMPGWTVAHMEFNTLESAVFIVLGCGPEAEVLQPPELREQVSATAKAIWQVYAPSPSHHNAEEI</sequence>
<organism evidence="4 5">
    <name type="scientific">Paenibacillus campinasensis</name>
    <dbReference type="NCBI Taxonomy" id="66347"/>
    <lineage>
        <taxon>Bacteria</taxon>
        <taxon>Bacillati</taxon>
        <taxon>Bacillota</taxon>
        <taxon>Bacilli</taxon>
        <taxon>Bacillales</taxon>
        <taxon>Paenibacillaceae</taxon>
        <taxon>Paenibacillus</taxon>
    </lineage>
</organism>
<dbReference type="Pfam" id="PF08279">
    <property type="entry name" value="HTH_11"/>
    <property type="match status" value="1"/>
</dbReference>
<evidence type="ECO:0000256" key="1">
    <source>
        <dbReference type="ARBA" id="ARBA00023015"/>
    </source>
</evidence>
<dbReference type="InterPro" id="IPR051534">
    <property type="entry name" value="CBASS_pafABC_assoc_protein"/>
</dbReference>
<accession>A0ABW9T3P3</accession>
<feature type="domain" description="HTH deoR-type" evidence="3">
    <location>
        <begin position="2"/>
        <end position="57"/>
    </location>
</feature>
<keyword evidence="1" id="KW-0805">Transcription regulation</keyword>
<keyword evidence="5" id="KW-1185">Reference proteome</keyword>
<evidence type="ECO:0000256" key="2">
    <source>
        <dbReference type="ARBA" id="ARBA00023163"/>
    </source>
</evidence>
<reference evidence="4 5" key="1">
    <citation type="submission" date="2019-11" db="EMBL/GenBank/DDBJ databases">
        <title>Draft genome sequences of five Paenibacillus species of dairy origin.</title>
        <authorList>
            <person name="Olajide A.M."/>
            <person name="Chen S."/>
            <person name="Lapointe G."/>
        </authorList>
    </citation>
    <scope>NUCLEOTIDE SEQUENCE [LARGE SCALE GENOMIC DNA]</scope>
    <source>
        <strain evidence="4 5">3CS1</strain>
    </source>
</reference>
<dbReference type="InterPro" id="IPR036390">
    <property type="entry name" value="WH_DNA-bd_sf"/>
</dbReference>
<dbReference type="PANTHER" id="PTHR34580">
    <property type="match status" value="1"/>
</dbReference>
<dbReference type="InterPro" id="IPR026881">
    <property type="entry name" value="WYL_dom"/>
</dbReference>
<dbReference type="PROSITE" id="PS51000">
    <property type="entry name" value="HTH_DEOR_2"/>
    <property type="match status" value="1"/>
</dbReference>
<dbReference type="InterPro" id="IPR013196">
    <property type="entry name" value="HTH_11"/>
</dbReference>
<dbReference type="PIRSF" id="PIRSF016838">
    <property type="entry name" value="PafC"/>
    <property type="match status" value="1"/>
</dbReference>